<protein>
    <submittedName>
        <fullName evidence="1">Uncharacterized protein</fullName>
    </submittedName>
</protein>
<sequence length="109" mass="12155">MADSSAIEPAPDALWVAQRRVELTIRSGGNRSASTSQKCWHLGSQPTVTHVLSCHVLATCDTSVKPAINHRERETLNMLSGRWCVLHPAPDRVWSYSRSLQHTRAIAWP</sequence>
<comment type="caution">
    <text evidence="1">The sequence shown here is derived from an EMBL/GenBank/DDBJ whole genome shotgun (WGS) entry which is preliminary data.</text>
</comment>
<organism evidence="1 2">
    <name type="scientific">Elysia crispata</name>
    <name type="common">lettuce slug</name>
    <dbReference type="NCBI Taxonomy" id="231223"/>
    <lineage>
        <taxon>Eukaryota</taxon>
        <taxon>Metazoa</taxon>
        <taxon>Spiralia</taxon>
        <taxon>Lophotrochozoa</taxon>
        <taxon>Mollusca</taxon>
        <taxon>Gastropoda</taxon>
        <taxon>Heterobranchia</taxon>
        <taxon>Euthyneura</taxon>
        <taxon>Panpulmonata</taxon>
        <taxon>Sacoglossa</taxon>
        <taxon>Placobranchoidea</taxon>
        <taxon>Plakobranchidae</taxon>
        <taxon>Elysia</taxon>
    </lineage>
</organism>
<dbReference type="AlphaFoldDB" id="A0AAE0YZL2"/>
<name>A0AAE0YZL2_9GAST</name>
<gene>
    <name evidence="1" type="ORF">RRG08_005312</name>
</gene>
<dbReference type="EMBL" id="JAWDGP010005043">
    <property type="protein sequence ID" value="KAK3760163.1"/>
    <property type="molecule type" value="Genomic_DNA"/>
</dbReference>
<keyword evidence="2" id="KW-1185">Reference proteome</keyword>
<evidence type="ECO:0000313" key="1">
    <source>
        <dbReference type="EMBL" id="KAK3760163.1"/>
    </source>
</evidence>
<evidence type="ECO:0000313" key="2">
    <source>
        <dbReference type="Proteomes" id="UP001283361"/>
    </source>
</evidence>
<proteinExistence type="predicted"/>
<dbReference type="Proteomes" id="UP001283361">
    <property type="component" value="Unassembled WGS sequence"/>
</dbReference>
<accession>A0AAE0YZL2</accession>
<reference evidence="1" key="1">
    <citation type="journal article" date="2023" name="G3 (Bethesda)">
        <title>A reference genome for the long-term kleptoplast-retaining sea slug Elysia crispata morphotype clarki.</title>
        <authorList>
            <person name="Eastman K.E."/>
            <person name="Pendleton A.L."/>
            <person name="Shaikh M.A."/>
            <person name="Suttiyut T."/>
            <person name="Ogas R."/>
            <person name="Tomko P."/>
            <person name="Gavelis G."/>
            <person name="Widhalm J.R."/>
            <person name="Wisecaver J.H."/>
        </authorList>
    </citation>
    <scope>NUCLEOTIDE SEQUENCE</scope>
    <source>
        <strain evidence="1">ECLA1</strain>
    </source>
</reference>